<protein>
    <recommendedName>
        <fullName evidence="4 12">Phosphoribosylamine--glycine ligase</fullName>
        <ecNumber evidence="4 12">6.3.4.13</ecNumber>
    </recommendedName>
    <alternativeName>
        <fullName evidence="12">GARS</fullName>
    </alternativeName>
    <alternativeName>
        <fullName evidence="10 12">Glycinamide ribonucleotide synthetase</fullName>
    </alternativeName>
    <alternativeName>
        <fullName evidence="11 12">Phosphoribosylglycinamide synthetase</fullName>
    </alternativeName>
</protein>
<evidence type="ECO:0000256" key="3">
    <source>
        <dbReference type="ARBA" id="ARBA00005174"/>
    </source>
</evidence>
<organism evidence="15">
    <name type="scientific">Leptospirillum ferriphilum</name>
    <dbReference type="NCBI Taxonomy" id="178606"/>
    <lineage>
        <taxon>Bacteria</taxon>
        <taxon>Pseudomonadati</taxon>
        <taxon>Nitrospirota</taxon>
        <taxon>Nitrospiria</taxon>
        <taxon>Nitrospirales</taxon>
        <taxon>Nitrospiraceae</taxon>
        <taxon>Leptospirillum</taxon>
    </lineage>
</organism>
<dbReference type="HAMAP" id="MF_00138">
    <property type="entry name" value="GARS"/>
    <property type="match status" value="1"/>
</dbReference>
<dbReference type="EMBL" id="DTMM01000216">
    <property type="protein sequence ID" value="HFT94244.1"/>
    <property type="molecule type" value="Genomic_DNA"/>
</dbReference>
<dbReference type="InterPro" id="IPR016185">
    <property type="entry name" value="PreATP-grasp_dom_sf"/>
</dbReference>
<sequence>MPVARKRVLIVGSGAREHAMADAIRADPGKPEVIVTPGNPGMAGEARIVSPFPASPKEASALIASFEPDLVVIGPEKPLAEGLSDALREKGIKVLGPSGMAARIESSKLFAKERMLEAGIATAAFRVAENAEEARDCVQAWGYPSVLKADGLAQGKGVFVLHSTEDLDDALQRIFVRKELGEAQQTVFVEKGLSGPEVSFIALTDGTRFVPFPEARDYKRIRDGNRGPNTGGMGAVTPLGGWSPKDQEDACQIIDRALWAMRRHGTPFQGFLYAGLMKTEKGLSVLEFNARFGDPEAQVLIPSAGEGFLTLLESASAGSLGKGTNLLKTPRVAVVLASSGYPEKPLTGAPVMGLEAARKQGMTRIYTAGVAEKDGHLVSSGGRVLSVVGSGRNIREAREGAYRTLSLLHLEGGQFRQDIGLEEE</sequence>
<dbReference type="PANTHER" id="PTHR43472:SF1">
    <property type="entry name" value="PHOSPHORIBOSYLAMINE--GLYCINE LIGASE, CHLOROPLASTIC"/>
    <property type="match status" value="1"/>
</dbReference>
<evidence type="ECO:0000256" key="8">
    <source>
        <dbReference type="ARBA" id="ARBA00022840"/>
    </source>
</evidence>
<keyword evidence="7 12" id="KW-0658">Purine biosynthesis</keyword>
<feature type="domain" description="ATP-grasp" evidence="14">
    <location>
        <begin position="112"/>
        <end position="317"/>
    </location>
</feature>
<dbReference type="GO" id="GO:0009113">
    <property type="term" value="P:purine nucleobase biosynthetic process"/>
    <property type="evidence" value="ECO:0007669"/>
    <property type="project" value="InterPro"/>
</dbReference>
<evidence type="ECO:0000256" key="9">
    <source>
        <dbReference type="ARBA" id="ARBA00038345"/>
    </source>
</evidence>
<evidence type="ECO:0000256" key="4">
    <source>
        <dbReference type="ARBA" id="ARBA00013255"/>
    </source>
</evidence>
<proteinExistence type="inferred from homology"/>
<dbReference type="Gene3D" id="3.30.1490.20">
    <property type="entry name" value="ATP-grasp fold, A domain"/>
    <property type="match status" value="1"/>
</dbReference>
<dbReference type="EC" id="6.3.4.13" evidence="4 12"/>
<dbReference type="Pfam" id="PF02843">
    <property type="entry name" value="GARS_C"/>
    <property type="match status" value="1"/>
</dbReference>
<evidence type="ECO:0000259" key="14">
    <source>
        <dbReference type="PROSITE" id="PS50975"/>
    </source>
</evidence>
<reference evidence="15" key="1">
    <citation type="journal article" date="2020" name="mSystems">
        <title>Genome- and Community-Level Interaction Insights into Carbon Utilization and Element Cycling Functions of Hydrothermarchaeota in Hydrothermal Sediment.</title>
        <authorList>
            <person name="Zhou Z."/>
            <person name="Liu Y."/>
            <person name="Xu W."/>
            <person name="Pan J."/>
            <person name="Luo Z.H."/>
            <person name="Li M."/>
        </authorList>
    </citation>
    <scope>NUCLEOTIDE SEQUENCE [LARGE SCALE GENOMIC DNA]</scope>
    <source>
        <strain evidence="15">SpSt-902</strain>
    </source>
</reference>
<dbReference type="InterPro" id="IPR011761">
    <property type="entry name" value="ATP-grasp"/>
</dbReference>
<evidence type="ECO:0000256" key="10">
    <source>
        <dbReference type="ARBA" id="ARBA00042242"/>
    </source>
</evidence>
<dbReference type="InterPro" id="IPR020559">
    <property type="entry name" value="PRibGlycinamide_synth_CS"/>
</dbReference>
<keyword evidence="8 13" id="KW-0067">ATP-binding</keyword>
<evidence type="ECO:0000256" key="5">
    <source>
        <dbReference type="ARBA" id="ARBA00022598"/>
    </source>
</evidence>
<dbReference type="AlphaFoldDB" id="A0A7C3LY81"/>
<comment type="cofactor">
    <cofactor evidence="2">
        <name>Mg(2+)</name>
        <dbReference type="ChEBI" id="CHEBI:18420"/>
    </cofactor>
</comment>
<dbReference type="PANTHER" id="PTHR43472">
    <property type="entry name" value="PHOSPHORIBOSYLAMINE--GLYCINE LIGASE"/>
    <property type="match status" value="1"/>
</dbReference>
<dbReference type="SUPFAM" id="SSF52440">
    <property type="entry name" value="PreATP-grasp domain"/>
    <property type="match status" value="1"/>
</dbReference>
<dbReference type="InterPro" id="IPR020562">
    <property type="entry name" value="PRibGlycinamide_synth_N"/>
</dbReference>
<dbReference type="SUPFAM" id="SSF56059">
    <property type="entry name" value="Glutathione synthetase ATP-binding domain-like"/>
    <property type="match status" value="1"/>
</dbReference>
<name>A0A7C3LY81_9BACT</name>
<evidence type="ECO:0000256" key="6">
    <source>
        <dbReference type="ARBA" id="ARBA00022741"/>
    </source>
</evidence>
<keyword evidence="6 13" id="KW-0547">Nucleotide-binding</keyword>
<dbReference type="SUPFAM" id="SSF51246">
    <property type="entry name" value="Rudiment single hybrid motif"/>
    <property type="match status" value="1"/>
</dbReference>
<evidence type="ECO:0000313" key="15">
    <source>
        <dbReference type="EMBL" id="HFT94244.1"/>
    </source>
</evidence>
<dbReference type="Gene3D" id="3.90.600.10">
    <property type="entry name" value="Phosphoribosylglycinamide synthetase, C-terminal domain"/>
    <property type="match status" value="1"/>
</dbReference>
<dbReference type="PROSITE" id="PS00184">
    <property type="entry name" value="GARS"/>
    <property type="match status" value="1"/>
</dbReference>
<accession>A0A7C3LY81</accession>
<dbReference type="InterPro" id="IPR037123">
    <property type="entry name" value="PRibGlycinamide_synth_C_sf"/>
</dbReference>
<dbReference type="Pfam" id="PF01071">
    <property type="entry name" value="GARS_A"/>
    <property type="match status" value="1"/>
</dbReference>
<dbReference type="NCBIfam" id="TIGR00877">
    <property type="entry name" value="purD"/>
    <property type="match status" value="1"/>
</dbReference>
<dbReference type="GO" id="GO:0006189">
    <property type="term" value="P:'de novo' IMP biosynthetic process"/>
    <property type="evidence" value="ECO:0007669"/>
    <property type="project" value="UniProtKB-UniRule"/>
</dbReference>
<evidence type="ECO:0000256" key="7">
    <source>
        <dbReference type="ARBA" id="ARBA00022755"/>
    </source>
</evidence>
<evidence type="ECO:0000256" key="11">
    <source>
        <dbReference type="ARBA" id="ARBA00042864"/>
    </source>
</evidence>
<comment type="cofactor">
    <cofactor evidence="1">
        <name>Mn(2+)</name>
        <dbReference type="ChEBI" id="CHEBI:29035"/>
    </cofactor>
</comment>
<dbReference type="Gene3D" id="3.30.470.20">
    <property type="entry name" value="ATP-grasp fold, B domain"/>
    <property type="match status" value="1"/>
</dbReference>
<evidence type="ECO:0000256" key="12">
    <source>
        <dbReference type="HAMAP-Rule" id="MF_00138"/>
    </source>
</evidence>
<dbReference type="GO" id="GO:0005524">
    <property type="term" value="F:ATP binding"/>
    <property type="evidence" value="ECO:0007669"/>
    <property type="project" value="UniProtKB-UniRule"/>
</dbReference>
<comment type="catalytic activity">
    <reaction evidence="12">
        <text>5-phospho-beta-D-ribosylamine + glycine + ATP = N(1)-(5-phospho-beta-D-ribosyl)glycinamide + ADP + phosphate + H(+)</text>
        <dbReference type="Rhea" id="RHEA:17453"/>
        <dbReference type="ChEBI" id="CHEBI:15378"/>
        <dbReference type="ChEBI" id="CHEBI:30616"/>
        <dbReference type="ChEBI" id="CHEBI:43474"/>
        <dbReference type="ChEBI" id="CHEBI:57305"/>
        <dbReference type="ChEBI" id="CHEBI:58681"/>
        <dbReference type="ChEBI" id="CHEBI:143788"/>
        <dbReference type="ChEBI" id="CHEBI:456216"/>
        <dbReference type="EC" id="6.3.4.13"/>
    </reaction>
</comment>
<comment type="similarity">
    <text evidence="9 12">Belongs to the GARS family.</text>
</comment>
<keyword evidence="5 12" id="KW-0436">Ligase</keyword>
<evidence type="ECO:0000256" key="13">
    <source>
        <dbReference type="PROSITE-ProRule" id="PRU00409"/>
    </source>
</evidence>
<gene>
    <name evidence="12 15" type="primary">purD</name>
    <name evidence="15" type="ORF">ENX03_10025</name>
</gene>
<dbReference type="SMART" id="SM01210">
    <property type="entry name" value="GARS_C"/>
    <property type="match status" value="1"/>
</dbReference>
<dbReference type="InterPro" id="IPR011054">
    <property type="entry name" value="Rudment_hybrid_motif"/>
</dbReference>
<dbReference type="GO" id="GO:0004637">
    <property type="term" value="F:phosphoribosylamine-glycine ligase activity"/>
    <property type="evidence" value="ECO:0007669"/>
    <property type="project" value="UniProtKB-UniRule"/>
</dbReference>
<dbReference type="SMART" id="SM01209">
    <property type="entry name" value="GARS_A"/>
    <property type="match status" value="1"/>
</dbReference>
<evidence type="ECO:0000256" key="1">
    <source>
        <dbReference type="ARBA" id="ARBA00001936"/>
    </source>
</evidence>
<dbReference type="Pfam" id="PF02844">
    <property type="entry name" value="GARS_N"/>
    <property type="match status" value="1"/>
</dbReference>
<dbReference type="InterPro" id="IPR020560">
    <property type="entry name" value="PRibGlycinamide_synth_C-dom"/>
</dbReference>
<dbReference type="InterPro" id="IPR000115">
    <property type="entry name" value="PRibGlycinamide_synth"/>
</dbReference>
<dbReference type="InterPro" id="IPR020561">
    <property type="entry name" value="PRibGlycinamid_synth_ATP-grasp"/>
</dbReference>
<dbReference type="Gene3D" id="3.40.50.20">
    <property type="match status" value="1"/>
</dbReference>
<dbReference type="PROSITE" id="PS50975">
    <property type="entry name" value="ATP_GRASP"/>
    <property type="match status" value="1"/>
</dbReference>
<dbReference type="UniPathway" id="UPA00074">
    <property type="reaction ID" value="UER00125"/>
</dbReference>
<dbReference type="GO" id="GO:0046872">
    <property type="term" value="F:metal ion binding"/>
    <property type="evidence" value="ECO:0007669"/>
    <property type="project" value="InterPro"/>
</dbReference>
<evidence type="ECO:0000256" key="2">
    <source>
        <dbReference type="ARBA" id="ARBA00001946"/>
    </source>
</evidence>
<comment type="caution">
    <text evidence="15">The sequence shown here is derived from an EMBL/GenBank/DDBJ whole genome shotgun (WGS) entry which is preliminary data.</text>
</comment>
<comment type="pathway">
    <text evidence="3 12">Purine metabolism; IMP biosynthesis via de novo pathway; N(1)-(5-phospho-D-ribosyl)glycinamide from 5-phospho-alpha-D-ribose 1-diphosphate: step 2/2.</text>
</comment>
<dbReference type="InterPro" id="IPR013815">
    <property type="entry name" value="ATP_grasp_subdomain_1"/>
</dbReference>